<comment type="caution">
    <text evidence="1">The sequence shown here is derived from an EMBL/GenBank/DDBJ whole genome shotgun (WGS) entry which is preliminary data.</text>
</comment>
<dbReference type="AlphaFoldDB" id="A0A413Q647"/>
<evidence type="ECO:0000313" key="1">
    <source>
        <dbReference type="EMBL" id="RGZ91630.1"/>
    </source>
</evidence>
<organism evidence="1 2">
    <name type="scientific">Agathobacter rectalis</name>
    <dbReference type="NCBI Taxonomy" id="39491"/>
    <lineage>
        <taxon>Bacteria</taxon>
        <taxon>Bacillati</taxon>
        <taxon>Bacillota</taxon>
        <taxon>Clostridia</taxon>
        <taxon>Lachnospirales</taxon>
        <taxon>Lachnospiraceae</taxon>
        <taxon>Agathobacter</taxon>
    </lineage>
</organism>
<evidence type="ECO:0000313" key="2">
    <source>
        <dbReference type="Proteomes" id="UP000283721"/>
    </source>
</evidence>
<gene>
    <name evidence="1" type="ORF">DW967_09830</name>
</gene>
<proteinExistence type="predicted"/>
<dbReference type="EMBL" id="QSES01000017">
    <property type="protein sequence ID" value="RGZ91630.1"/>
    <property type="molecule type" value="Genomic_DNA"/>
</dbReference>
<name>A0A413Q647_9FIRM</name>
<sequence>MTIAEFAKKIGEFGNCNVIFEKTNTTDVVNQSPIPKQVLNSEKIEKLGWWTAFDLEEGISHTLDTLKKYIRRVNIRHS</sequence>
<accession>A0A413Q647</accession>
<reference evidence="1 2" key="1">
    <citation type="submission" date="2018-08" db="EMBL/GenBank/DDBJ databases">
        <title>A genome reference for cultivated species of the human gut microbiota.</title>
        <authorList>
            <person name="Zou Y."/>
            <person name="Xue W."/>
            <person name="Luo G."/>
        </authorList>
    </citation>
    <scope>NUCLEOTIDE SEQUENCE [LARGE SCALE GENOMIC DNA]</scope>
    <source>
        <strain evidence="1 2">AM47-6BH</strain>
    </source>
</reference>
<protein>
    <submittedName>
        <fullName evidence="1">Uncharacterized protein</fullName>
    </submittedName>
</protein>
<dbReference type="Proteomes" id="UP000283721">
    <property type="component" value="Unassembled WGS sequence"/>
</dbReference>